<dbReference type="SUPFAM" id="SSF103473">
    <property type="entry name" value="MFS general substrate transporter"/>
    <property type="match status" value="1"/>
</dbReference>
<evidence type="ECO:0000259" key="8">
    <source>
        <dbReference type="PROSITE" id="PS50850"/>
    </source>
</evidence>
<keyword evidence="3 7" id="KW-0812">Transmembrane</keyword>
<feature type="transmembrane region" description="Helical" evidence="7">
    <location>
        <begin position="517"/>
        <end position="538"/>
    </location>
</feature>
<feature type="transmembrane region" description="Helical" evidence="7">
    <location>
        <begin position="224"/>
        <end position="246"/>
    </location>
</feature>
<dbReference type="EMBL" id="AM113472">
    <property type="protein sequence ID" value="CAJ34384.1"/>
    <property type="molecule type" value="Genomic_DNA"/>
</dbReference>
<evidence type="ECO:0000256" key="4">
    <source>
        <dbReference type="ARBA" id="ARBA00022989"/>
    </source>
</evidence>
<dbReference type="Pfam" id="PF00083">
    <property type="entry name" value="Sugar_tr"/>
    <property type="match status" value="1"/>
</dbReference>
<feature type="transmembrane region" description="Helical" evidence="7">
    <location>
        <begin position="16"/>
        <end position="35"/>
    </location>
</feature>
<feature type="transmembrane region" description="Helical" evidence="7">
    <location>
        <begin position="452"/>
        <end position="477"/>
    </location>
</feature>
<keyword evidence="5 7" id="KW-0472">Membrane</keyword>
<accession>Q333T8</accession>
<dbReference type="PANTHER" id="PTHR23511:SF34">
    <property type="entry name" value="SYNAPTIC VESICLE GLYCOPROTEIN 2"/>
    <property type="match status" value="1"/>
</dbReference>
<keyword evidence="4 7" id="KW-1133">Transmembrane helix</keyword>
<dbReference type="PANTHER" id="PTHR23511">
    <property type="entry name" value="SYNAPTIC VESICLE GLYCOPROTEIN 2"/>
    <property type="match status" value="1"/>
</dbReference>
<evidence type="ECO:0000256" key="3">
    <source>
        <dbReference type="ARBA" id="ARBA00022692"/>
    </source>
</evidence>
<evidence type="ECO:0000313" key="9">
    <source>
        <dbReference type="EMBL" id="CAJ34384.1"/>
    </source>
</evidence>
<dbReference type="Gene3D" id="1.20.1250.20">
    <property type="entry name" value="MFS general substrate transporter like domains"/>
    <property type="match status" value="1"/>
</dbReference>
<feature type="transmembrane region" description="Helical" evidence="7">
    <location>
        <begin position="286"/>
        <end position="305"/>
    </location>
</feature>
<organism evidence="9">
    <name type="scientific">Micromonospora sp. ML1</name>
    <dbReference type="NCBI Taxonomy" id="349725"/>
    <lineage>
        <taxon>Bacteria</taxon>
        <taxon>Bacillati</taxon>
        <taxon>Actinomycetota</taxon>
        <taxon>Actinomycetes</taxon>
        <taxon>Micromonosporales</taxon>
        <taxon>Micromonosporaceae</taxon>
        <taxon>Micromonospora</taxon>
    </lineage>
</organism>
<dbReference type="InterPro" id="IPR036259">
    <property type="entry name" value="MFS_trans_sf"/>
</dbReference>
<dbReference type="InterPro" id="IPR020846">
    <property type="entry name" value="MFS_dom"/>
</dbReference>
<feature type="compositionally biased region" description="Polar residues" evidence="6">
    <location>
        <begin position="572"/>
        <end position="585"/>
    </location>
</feature>
<feature type="transmembrane region" description="Helical" evidence="7">
    <location>
        <begin position="426"/>
        <end position="446"/>
    </location>
</feature>
<feature type="transmembrane region" description="Helical" evidence="7">
    <location>
        <begin position="404"/>
        <end position="421"/>
    </location>
</feature>
<keyword evidence="2" id="KW-0813">Transport</keyword>
<proteinExistence type="predicted"/>
<evidence type="ECO:0000256" key="1">
    <source>
        <dbReference type="ARBA" id="ARBA00004651"/>
    </source>
</evidence>
<sequence>MSESRTADTASAKRRGTLGFLLGVALVTAGVLFQLPDVKMMIDHARMGSAEPGMDGMDDMDDMDSMPGMEGMSPGEPMDMWTPTMILGMLLLVVGLVVAGRALFAGVRRPDSASVTVESIEHGRLRPAYWITCAVLTIALVVDIMKPLTLGFVMPGMSDEYGMSLESVSILPLVALTGTAVGSVVWGLLGDRYGRRTALLLATLLFIATSACGAMPTFEWNLVMCFTMGTSAGGLLPLVFTLIAELTPRRHRGWVAVTVGGIGGLGGYLAASEAARHLEPALTWRALWLIGLPSGLLLLLMAPLIPESPLYLLRAGRRTEAEAVLRRYGSHLGATPPAADTAAAATRPGVGAMLRAYPVVTSVIGVVGVVWGLVNFGFLVMLPAQLREAGLAGGVASGLLADSALYSTPALALVVLLYAAWSGRRALALFIAITAVGLGGVALWTTDSGGTVLLLASIGLLVLSLSAVNAMLLPYSAEIYPTAMRATGSGFAGAATKVGGILGPSAMLLILSLGGGLVAPAIALGVLCLAATVLLLVFGPELGASVGPLARRGVGTVPVSRTGPAPGTGPTDTESPASVAWSATGNVVPATRPAVSDDDDPRDARTPATPSRT</sequence>
<evidence type="ECO:0000256" key="5">
    <source>
        <dbReference type="ARBA" id="ARBA00023136"/>
    </source>
</evidence>
<dbReference type="InterPro" id="IPR005828">
    <property type="entry name" value="MFS_sugar_transport-like"/>
</dbReference>
<name>Q333T8_9ACTN</name>
<protein>
    <submittedName>
        <fullName evidence="9">Putative permease for glucides</fullName>
    </submittedName>
</protein>
<dbReference type="GO" id="GO:0005886">
    <property type="term" value="C:plasma membrane"/>
    <property type="evidence" value="ECO:0007669"/>
    <property type="project" value="UniProtKB-SubCell"/>
</dbReference>
<feature type="compositionally biased region" description="Low complexity" evidence="6">
    <location>
        <begin position="562"/>
        <end position="571"/>
    </location>
</feature>
<feature type="transmembrane region" description="Helical" evidence="7">
    <location>
        <begin position="198"/>
        <end position="218"/>
    </location>
</feature>
<dbReference type="PROSITE" id="PS50850">
    <property type="entry name" value="MFS"/>
    <property type="match status" value="1"/>
</dbReference>
<feature type="transmembrane region" description="Helical" evidence="7">
    <location>
        <begin position="356"/>
        <end position="384"/>
    </location>
</feature>
<feature type="transmembrane region" description="Helical" evidence="7">
    <location>
        <begin position="85"/>
        <end position="107"/>
    </location>
</feature>
<feature type="domain" description="Major facilitator superfamily (MFS) profile" evidence="8">
    <location>
        <begin position="132"/>
        <end position="543"/>
    </location>
</feature>
<feature type="transmembrane region" description="Helical" evidence="7">
    <location>
        <begin position="253"/>
        <end position="271"/>
    </location>
</feature>
<feature type="transmembrane region" description="Helical" evidence="7">
    <location>
        <begin position="489"/>
        <end position="511"/>
    </location>
</feature>
<feature type="region of interest" description="Disordered" evidence="6">
    <location>
        <begin position="553"/>
        <end position="613"/>
    </location>
</feature>
<dbReference type="GO" id="GO:0022857">
    <property type="term" value="F:transmembrane transporter activity"/>
    <property type="evidence" value="ECO:0007669"/>
    <property type="project" value="InterPro"/>
</dbReference>
<evidence type="ECO:0000256" key="6">
    <source>
        <dbReference type="SAM" id="MobiDB-lite"/>
    </source>
</evidence>
<comment type="subcellular location">
    <subcellularLocation>
        <location evidence="1">Cell membrane</location>
        <topology evidence="1">Multi-pass membrane protein</topology>
    </subcellularLocation>
</comment>
<dbReference type="AlphaFoldDB" id="Q333T8"/>
<feature type="transmembrane region" description="Helical" evidence="7">
    <location>
        <begin position="128"/>
        <end position="148"/>
    </location>
</feature>
<evidence type="ECO:0000256" key="7">
    <source>
        <dbReference type="SAM" id="Phobius"/>
    </source>
</evidence>
<reference evidence="9" key="1">
    <citation type="journal article" date="2006" name="ChemBioChem">
        <title>Deciphering the biosynthesis pathway of the antitumor thiocoraline from a marine actinomycete and its expression in Streptomyces hosts.</title>
        <authorList>
            <person name="Lombo F."/>
            <person name="Velasco A."/>
            <person name="Castro A."/>
            <person name="de la Calle F."/>
            <person name="Brana A.F."/>
            <person name="Sanchez-Puelles J.M."/>
            <person name="Mendez C."/>
            <person name="Salas J.A."/>
        </authorList>
    </citation>
    <scope>NUCLEOTIDE SEQUENCE</scope>
</reference>
<feature type="transmembrane region" description="Helical" evidence="7">
    <location>
        <begin position="168"/>
        <end position="189"/>
    </location>
</feature>
<evidence type="ECO:0000256" key="2">
    <source>
        <dbReference type="ARBA" id="ARBA00022448"/>
    </source>
</evidence>